<sequence>MFNKTNKLLSKIFPISKKNKDYSKLIPTLCFVVRPFAYYYRLRSSRLSQNGAEFTIEKLRAKFKQRLEEPVTLDDIKRIEERSLYLESIK</sequence>
<organism evidence="1 2">
    <name type="scientific">Rickettsia felis str. Pedreira</name>
    <dbReference type="NCBI Taxonomy" id="1359196"/>
    <lineage>
        <taxon>Bacteria</taxon>
        <taxon>Pseudomonadati</taxon>
        <taxon>Pseudomonadota</taxon>
        <taxon>Alphaproteobacteria</taxon>
        <taxon>Rickettsiales</taxon>
        <taxon>Rickettsiaceae</taxon>
        <taxon>Rickettsieae</taxon>
        <taxon>Rickettsia</taxon>
        <taxon>spotted fever group</taxon>
    </lineage>
</organism>
<dbReference type="Proteomes" id="UP000033475">
    <property type="component" value="Unassembled WGS sequence"/>
</dbReference>
<dbReference type="AlphaFoldDB" id="A0A0F3MWM1"/>
<evidence type="ECO:0000313" key="2">
    <source>
        <dbReference type="Proteomes" id="UP000033475"/>
    </source>
</evidence>
<dbReference type="PATRIC" id="fig|1359196.3.peg.1320"/>
<reference evidence="1 2" key="1">
    <citation type="submission" date="2015-01" db="EMBL/GenBank/DDBJ databases">
        <title>Genome Sequencing of Rickettsiales.</title>
        <authorList>
            <person name="Daugherty S.C."/>
            <person name="Su Q."/>
            <person name="Abolude K."/>
            <person name="Beier-Sexton M."/>
            <person name="Carlyon J.A."/>
            <person name="Carter R."/>
            <person name="Day N.P."/>
            <person name="Dumler S.J."/>
            <person name="Dyachenko V."/>
            <person name="Godinez A."/>
            <person name="Kurtti T.J."/>
            <person name="Lichay M."/>
            <person name="Mullins K.E."/>
            <person name="Ott S."/>
            <person name="Pappas-Brown V."/>
            <person name="Paris D.H."/>
            <person name="Patel P."/>
            <person name="Richards A.L."/>
            <person name="Sadzewicz L."/>
            <person name="Sears K."/>
            <person name="Seidman D."/>
            <person name="Sengamalay N."/>
            <person name="Stenos J."/>
            <person name="Tallon L.J."/>
            <person name="Vincent G."/>
            <person name="Fraser C.M."/>
            <person name="Munderloh U."/>
            <person name="Dunning-Hotopp J.C."/>
        </authorList>
    </citation>
    <scope>NUCLEOTIDE SEQUENCE [LARGE SCALE GENOMIC DNA]</scope>
    <source>
        <strain evidence="1 2">Pedreira</strain>
    </source>
</reference>
<accession>A0A0F3MWM1</accession>
<name>A0A0F3MWM1_RICFI</name>
<proteinExistence type="predicted"/>
<protein>
    <submittedName>
        <fullName evidence="1">Uncharacterized protein</fullName>
    </submittedName>
</protein>
<dbReference type="EMBL" id="LANQ01000001">
    <property type="protein sequence ID" value="KJV58969.1"/>
    <property type="molecule type" value="Genomic_DNA"/>
</dbReference>
<gene>
    <name evidence="1" type="ORF">RFEPED_1364</name>
</gene>
<evidence type="ECO:0000313" key="1">
    <source>
        <dbReference type="EMBL" id="KJV58969.1"/>
    </source>
</evidence>
<dbReference type="RefSeq" id="WP_039595155.1">
    <property type="nucleotide sequence ID" value="NZ_LANQ01000001.1"/>
</dbReference>
<comment type="caution">
    <text evidence="1">The sequence shown here is derived from an EMBL/GenBank/DDBJ whole genome shotgun (WGS) entry which is preliminary data.</text>
</comment>